<dbReference type="EMBL" id="BBLG01000010">
    <property type="protein sequence ID" value="GAK77582.1"/>
    <property type="molecule type" value="Genomic_DNA"/>
</dbReference>
<comment type="similarity">
    <text evidence="1">Belongs to the nitroreductase family.</text>
</comment>
<dbReference type="Proteomes" id="UP000028980">
    <property type="component" value="Unassembled WGS sequence"/>
</dbReference>
<dbReference type="AlphaFoldDB" id="A0A081DF86"/>
<feature type="domain" description="Nitroreductase" evidence="4">
    <location>
        <begin position="21"/>
        <end position="62"/>
    </location>
</feature>
<keyword evidence="2" id="KW-0560">Oxidoreductase</keyword>
<feature type="region of interest" description="Disordered" evidence="3">
    <location>
        <begin position="170"/>
        <end position="205"/>
    </location>
</feature>
<evidence type="ECO:0000313" key="5">
    <source>
        <dbReference type="EMBL" id="GAK77582.1"/>
    </source>
</evidence>
<evidence type="ECO:0000256" key="1">
    <source>
        <dbReference type="ARBA" id="ARBA00007118"/>
    </source>
</evidence>
<evidence type="ECO:0000313" key="6">
    <source>
        <dbReference type="Proteomes" id="UP000028980"/>
    </source>
</evidence>
<organism evidence="5 6">
    <name type="scientific">Nonlabens ulvanivorans</name>
    <name type="common">Persicivirga ulvanivorans</name>
    <dbReference type="NCBI Taxonomy" id="906888"/>
    <lineage>
        <taxon>Bacteria</taxon>
        <taxon>Pseudomonadati</taxon>
        <taxon>Bacteroidota</taxon>
        <taxon>Flavobacteriia</taxon>
        <taxon>Flavobacteriales</taxon>
        <taxon>Flavobacteriaceae</taxon>
        <taxon>Nonlabens</taxon>
    </lineage>
</organism>
<dbReference type="SUPFAM" id="SSF55469">
    <property type="entry name" value="FMN-dependent nitroreductase-like"/>
    <property type="match status" value="1"/>
</dbReference>
<accession>A0A081DF86</accession>
<name>A0A081DF86_NONUL</name>
<dbReference type="GO" id="GO:0016491">
    <property type="term" value="F:oxidoreductase activity"/>
    <property type="evidence" value="ECO:0007669"/>
    <property type="project" value="UniProtKB-KW"/>
</dbReference>
<proteinExistence type="inferred from homology"/>
<evidence type="ECO:0000259" key="4">
    <source>
        <dbReference type="Pfam" id="PF00881"/>
    </source>
</evidence>
<dbReference type="Pfam" id="PF00881">
    <property type="entry name" value="Nitroreductase"/>
    <property type="match status" value="2"/>
</dbReference>
<evidence type="ECO:0000256" key="2">
    <source>
        <dbReference type="ARBA" id="ARBA00023002"/>
    </source>
</evidence>
<dbReference type="InterPro" id="IPR000415">
    <property type="entry name" value="Nitroreductase-like"/>
</dbReference>
<feature type="compositionally biased region" description="Basic and acidic residues" evidence="3">
    <location>
        <begin position="176"/>
        <end position="192"/>
    </location>
</feature>
<comment type="caution">
    <text evidence="5">The sequence shown here is derived from an EMBL/GenBank/DDBJ whole genome shotgun (WGS) entry which is preliminary data.</text>
</comment>
<evidence type="ECO:0000256" key="3">
    <source>
        <dbReference type="SAM" id="MobiDB-lite"/>
    </source>
</evidence>
<dbReference type="PANTHER" id="PTHR43673:SF10">
    <property type="entry name" value="NADH DEHYDROGENASE_NAD(P)H NITROREDUCTASE XCC3605-RELATED"/>
    <property type="match status" value="1"/>
</dbReference>
<dbReference type="Gene3D" id="3.40.109.10">
    <property type="entry name" value="NADH Oxidase"/>
    <property type="match status" value="1"/>
</dbReference>
<reference evidence="5 6" key="1">
    <citation type="journal article" date="2014" name="Genome Announc.">
        <title>Draft Genome Sequences of Marine Flavobacterium Nonlabens Strains NR17, NR24, NR27, NR32, NR33, and Ara13.</title>
        <authorList>
            <person name="Nakanishi M."/>
            <person name="Meirelles P."/>
            <person name="Suzuki R."/>
            <person name="Takatani N."/>
            <person name="Mino S."/>
            <person name="Suda W."/>
            <person name="Oshima K."/>
            <person name="Hattori M."/>
            <person name="Ohkuma M."/>
            <person name="Hosokawa M."/>
            <person name="Miyashita K."/>
            <person name="Thompson F.L."/>
            <person name="Niwa A."/>
            <person name="Sawabe T."/>
            <person name="Sawabe T."/>
        </authorList>
    </citation>
    <scope>NUCLEOTIDE SEQUENCE [LARGE SCALE GENOMIC DNA]</scope>
    <source>
        <strain evidence="6">JCM19296</strain>
    </source>
</reference>
<gene>
    <name evidence="5" type="ORF">JCM19296_3190</name>
</gene>
<dbReference type="CDD" id="cd02138">
    <property type="entry name" value="TdsD-like"/>
    <property type="match status" value="1"/>
</dbReference>
<dbReference type="InterPro" id="IPR029479">
    <property type="entry name" value="Nitroreductase"/>
</dbReference>
<protein>
    <submittedName>
        <fullName evidence="5">Nitroreductase</fullName>
    </submittedName>
</protein>
<dbReference type="PANTHER" id="PTHR43673">
    <property type="entry name" value="NAD(P)H NITROREDUCTASE YDGI-RELATED"/>
    <property type="match status" value="1"/>
</dbReference>
<feature type="domain" description="Nitroreductase" evidence="4">
    <location>
        <begin position="80"/>
        <end position="164"/>
    </location>
</feature>
<sequence length="205" mass="23187">MNKENTALKETPNDHPIIDNIKDRWSPRVFADMPVSQTDLQSMFEAGRWAASSNNFQPWNIVWGGIKGSETYDRIMNHLVEFNQSWATNAPVLMLGVINTKTPDGKENYHALHDLGQFTANMAIQAHSMGIAIHQMAGVDFESAKEDFGFPEEYHVATAITAGYYGGGNDDDLNEDLQKEESTPRKRKKQDEFLFNGDFIERESL</sequence>